<evidence type="ECO:0000313" key="3">
    <source>
        <dbReference type="EMBL" id="SKD09798.1"/>
    </source>
</evidence>
<accession>A0A1T5PBP2</accession>
<dbReference type="InterPro" id="IPR011944">
    <property type="entry name" value="Steroid_delta5-4_isomerase"/>
</dbReference>
<dbReference type="STRING" id="393003.SAMN05660461_5690"/>
<dbReference type="Pfam" id="PF13474">
    <property type="entry name" value="SnoaL_3"/>
    <property type="match status" value="1"/>
</dbReference>
<reference evidence="3 4" key="1">
    <citation type="submission" date="2017-02" db="EMBL/GenBank/DDBJ databases">
        <authorList>
            <person name="Peterson S.W."/>
        </authorList>
    </citation>
    <scope>NUCLEOTIDE SEQUENCE [LARGE SCALE GENOMIC DNA]</scope>
    <source>
        <strain evidence="3 4">DSM 18108</strain>
    </source>
</reference>
<dbReference type="Gene3D" id="3.10.450.50">
    <property type="match status" value="1"/>
</dbReference>
<dbReference type="NCBIfam" id="TIGR02246">
    <property type="entry name" value="SgcJ/EcaC family oxidoreductase"/>
    <property type="match status" value="1"/>
</dbReference>
<protein>
    <recommendedName>
        <fullName evidence="2">SnoaL-like domain-containing protein</fullName>
    </recommendedName>
</protein>
<keyword evidence="4" id="KW-1185">Reference proteome</keyword>
<dbReference type="RefSeq" id="WP_079472941.1">
    <property type="nucleotide sequence ID" value="NZ_FUZZ01000005.1"/>
</dbReference>
<sequence>MNQAYEINAITQANNAIYHSFRTLDFRGASVYLTEDCDYITFNGMHLKGREEYITLHERLMNNFMFRGARLHGHIEQVRFLNENVAIVVATGAIRFRWQKRVPESRQSVNTTVWVKSPEGQWQMSAFHNCRIKKMNWLARWIMGSVKKKPDEKKPQIAPWIVGTTPPEYAPE</sequence>
<dbReference type="EMBL" id="FUZZ01000005">
    <property type="protein sequence ID" value="SKD09798.1"/>
    <property type="molecule type" value="Genomic_DNA"/>
</dbReference>
<dbReference type="Proteomes" id="UP000190166">
    <property type="component" value="Unassembled WGS sequence"/>
</dbReference>
<dbReference type="InterPro" id="IPR037401">
    <property type="entry name" value="SnoaL-like"/>
</dbReference>
<evidence type="ECO:0000259" key="2">
    <source>
        <dbReference type="Pfam" id="PF13474"/>
    </source>
</evidence>
<dbReference type="SUPFAM" id="SSF54427">
    <property type="entry name" value="NTF2-like"/>
    <property type="match status" value="1"/>
</dbReference>
<dbReference type="AlphaFoldDB" id="A0A1T5PBP2"/>
<dbReference type="InterPro" id="IPR032710">
    <property type="entry name" value="NTF2-like_dom_sf"/>
</dbReference>
<evidence type="ECO:0000313" key="4">
    <source>
        <dbReference type="Proteomes" id="UP000190166"/>
    </source>
</evidence>
<gene>
    <name evidence="3" type="ORF">SAMN05660461_5690</name>
</gene>
<evidence type="ECO:0000256" key="1">
    <source>
        <dbReference type="SAM" id="MobiDB-lite"/>
    </source>
</evidence>
<name>A0A1T5PBP2_9BACT</name>
<organism evidence="3 4">
    <name type="scientific">Chitinophaga ginsengisegetis</name>
    <dbReference type="NCBI Taxonomy" id="393003"/>
    <lineage>
        <taxon>Bacteria</taxon>
        <taxon>Pseudomonadati</taxon>
        <taxon>Bacteroidota</taxon>
        <taxon>Chitinophagia</taxon>
        <taxon>Chitinophagales</taxon>
        <taxon>Chitinophagaceae</taxon>
        <taxon>Chitinophaga</taxon>
    </lineage>
</organism>
<feature type="region of interest" description="Disordered" evidence="1">
    <location>
        <begin position="150"/>
        <end position="172"/>
    </location>
</feature>
<proteinExistence type="predicted"/>
<feature type="domain" description="SnoaL-like" evidence="2">
    <location>
        <begin position="10"/>
        <end position="128"/>
    </location>
</feature>